<gene>
    <name evidence="8" type="ORF">I7X39_02820</name>
</gene>
<dbReference type="Gene3D" id="3.40.50.1460">
    <property type="match status" value="1"/>
</dbReference>
<dbReference type="GO" id="GO:0006508">
    <property type="term" value="P:proteolysis"/>
    <property type="evidence" value="ECO:0007669"/>
    <property type="project" value="InterPro"/>
</dbReference>
<feature type="repeat" description="TPR" evidence="5">
    <location>
        <begin position="805"/>
        <end position="838"/>
    </location>
</feature>
<dbReference type="PANTHER" id="PTHR46471:SF2">
    <property type="entry name" value="CHITIN DEACETYLASE-RELATED"/>
    <property type="match status" value="1"/>
</dbReference>
<dbReference type="Pfam" id="PF13432">
    <property type="entry name" value="TPR_16"/>
    <property type="match status" value="1"/>
</dbReference>
<evidence type="ECO:0000256" key="4">
    <source>
        <dbReference type="ARBA" id="ARBA00023277"/>
    </source>
</evidence>
<evidence type="ECO:0000256" key="5">
    <source>
        <dbReference type="PROSITE-ProRule" id="PRU00339"/>
    </source>
</evidence>
<feature type="signal peptide" evidence="6">
    <location>
        <begin position="1"/>
        <end position="28"/>
    </location>
</feature>
<dbReference type="PROSITE" id="PS00018">
    <property type="entry name" value="EF_HAND_1"/>
    <property type="match status" value="1"/>
</dbReference>
<dbReference type="Proteomes" id="UP000613266">
    <property type="component" value="Unassembled WGS sequence"/>
</dbReference>
<sequence>MTKKVLLALAVALALAAAGYWVQRPAPAAPGAPAAPAPVAAEPDLRPRLQELVAAQRQIIVLLADEAQLNPAARTAARTVGQALFHDKLARSQALEAELAALAQREQGRGYPNLGRLLDFIESEPALFDADRLAFRELLQGLQQALSRSGTLDAVKLHKRLGEDLEALAAIEQNYEKEYGQIFSRFQSRAIEQKRERWDDYLAALRKLYSREQVLKDQGVVLGYSPEKLAQLDKAAAEPPQPGLPPKTLLLTFDDGPHPRYTEEIKAILRQYGVPAVFFAVGRNLGSVAADGKAQLGAQAAVARRLKDEGFTLANHSYSHAQLSKASGAALKGEILNADALLKALDPQRAPLFRFPYGAHSGEGLAILQEAQLQSVMWQIDSLDWADPVPSSIADRVLRQIDQAGRGIVLFHDIHERTVKALPQILDRLVAEGYQFAGWDGQGFSTKTRSAAAPERITTGYRHSWAVVIGIDEYKDWPRLQHAGADADAMRQLLQQRFGFAPERTIVLKNQEATRQGILSAFHERLAHGGLQKDDRVLVFFAGHGATRKLSSGRELGYIVPVDAAHTPERLATDAISMSELQNIAESLPAKHLLFVMDSCYSGLGLTRGSAGSGFLRQNALRLGRQMLTAGGADQLVADGGPGGHSVFTWTLLQALGGKGDLNGDGLITGTELAAYVAPAVAGVSQQTPAFGSLPGSQGGEFVFELAAENEFLSPESNQLAPEAIALNTKLDAAQAEAPGPAAAPKVADLSGQARPLAPSPTVPLAARQLAQRANDRGLQLYREQRYAEAEAAFTEALKLRPEFALAANNLGYVYLRQNKPREAVRWFENTLKLDPSRAIAYLNLGEAWQALGDATAARKAFQTYLELAPQGAGAERARAGLKAG</sequence>
<dbReference type="EMBL" id="JAEDAK010000002">
    <property type="protein sequence ID" value="MBH9575829.1"/>
    <property type="molecule type" value="Genomic_DNA"/>
</dbReference>
<dbReference type="PANTHER" id="PTHR46471">
    <property type="entry name" value="CHITIN DEACETYLASE"/>
    <property type="match status" value="1"/>
</dbReference>
<keyword evidence="2 6" id="KW-0732">Signal</keyword>
<dbReference type="InterPro" id="IPR019734">
    <property type="entry name" value="TPR_rpt"/>
</dbReference>
<keyword evidence="4" id="KW-0119">Carbohydrate metabolism</keyword>
<evidence type="ECO:0000313" key="9">
    <source>
        <dbReference type="Proteomes" id="UP000613266"/>
    </source>
</evidence>
<dbReference type="SUPFAM" id="SSF48452">
    <property type="entry name" value="TPR-like"/>
    <property type="match status" value="1"/>
</dbReference>
<feature type="repeat" description="TPR" evidence="5">
    <location>
        <begin position="839"/>
        <end position="872"/>
    </location>
</feature>
<dbReference type="Pfam" id="PF00656">
    <property type="entry name" value="Peptidase_C14"/>
    <property type="match status" value="1"/>
</dbReference>
<keyword evidence="9" id="KW-1185">Reference proteome</keyword>
<feature type="domain" description="NodB homology" evidence="7">
    <location>
        <begin position="247"/>
        <end position="437"/>
    </location>
</feature>
<keyword evidence="1" id="KW-0479">Metal-binding</keyword>
<dbReference type="InterPro" id="IPR011990">
    <property type="entry name" value="TPR-like_helical_dom_sf"/>
</dbReference>
<dbReference type="InterPro" id="IPR002509">
    <property type="entry name" value="NODB_dom"/>
</dbReference>
<reference evidence="8" key="1">
    <citation type="submission" date="2020-12" db="EMBL/GenBank/DDBJ databases">
        <title>The genome sequence of Inhella sp. 1Y17.</title>
        <authorList>
            <person name="Liu Y."/>
        </authorList>
    </citation>
    <scope>NUCLEOTIDE SEQUENCE</scope>
    <source>
        <strain evidence="8">1Y17</strain>
    </source>
</reference>
<dbReference type="CDD" id="cd10917">
    <property type="entry name" value="CE4_NodB_like_6s_7s"/>
    <property type="match status" value="1"/>
</dbReference>
<dbReference type="Gene3D" id="1.25.40.10">
    <property type="entry name" value="Tetratricopeptide repeat domain"/>
    <property type="match status" value="1"/>
</dbReference>
<organism evidence="8 9">
    <name type="scientific">Inhella proteolytica</name>
    <dbReference type="NCBI Taxonomy" id="2795029"/>
    <lineage>
        <taxon>Bacteria</taxon>
        <taxon>Pseudomonadati</taxon>
        <taxon>Pseudomonadota</taxon>
        <taxon>Betaproteobacteria</taxon>
        <taxon>Burkholderiales</taxon>
        <taxon>Sphaerotilaceae</taxon>
        <taxon>Inhella</taxon>
    </lineage>
</organism>
<dbReference type="RefSeq" id="WP_198109453.1">
    <property type="nucleotide sequence ID" value="NZ_JAEDAK010000002.1"/>
</dbReference>
<name>A0A931IY10_9BURK</name>
<dbReference type="Pfam" id="PF01522">
    <property type="entry name" value="Polysacc_deac_1"/>
    <property type="match status" value="1"/>
</dbReference>
<dbReference type="InterPro" id="IPR011330">
    <property type="entry name" value="Glyco_hydro/deAcase_b/a-brl"/>
</dbReference>
<dbReference type="SUPFAM" id="SSF88713">
    <property type="entry name" value="Glycoside hydrolase/deacetylase"/>
    <property type="match status" value="1"/>
</dbReference>
<feature type="repeat" description="TPR" evidence="5">
    <location>
        <begin position="771"/>
        <end position="804"/>
    </location>
</feature>
<proteinExistence type="predicted"/>
<dbReference type="GO" id="GO:0016810">
    <property type="term" value="F:hydrolase activity, acting on carbon-nitrogen (but not peptide) bonds"/>
    <property type="evidence" value="ECO:0007669"/>
    <property type="project" value="InterPro"/>
</dbReference>
<keyword evidence="5" id="KW-0802">TPR repeat</keyword>
<evidence type="ECO:0000256" key="1">
    <source>
        <dbReference type="ARBA" id="ARBA00022723"/>
    </source>
</evidence>
<evidence type="ECO:0000313" key="8">
    <source>
        <dbReference type="EMBL" id="MBH9575829.1"/>
    </source>
</evidence>
<evidence type="ECO:0000256" key="3">
    <source>
        <dbReference type="ARBA" id="ARBA00022801"/>
    </source>
</evidence>
<dbReference type="AlphaFoldDB" id="A0A931IY10"/>
<dbReference type="PROSITE" id="PS51677">
    <property type="entry name" value="NODB"/>
    <property type="match status" value="1"/>
</dbReference>
<evidence type="ECO:0000256" key="2">
    <source>
        <dbReference type="ARBA" id="ARBA00022729"/>
    </source>
</evidence>
<dbReference type="InterPro" id="IPR011600">
    <property type="entry name" value="Pept_C14_caspase"/>
</dbReference>
<dbReference type="PROSITE" id="PS50293">
    <property type="entry name" value="TPR_REGION"/>
    <property type="match status" value="1"/>
</dbReference>
<dbReference type="Gene3D" id="3.20.20.370">
    <property type="entry name" value="Glycoside hydrolase/deacetylase"/>
    <property type="match status" value="1"/>
</dbReference>
<dbReference type="GO" id="GO:0005975">
    <property type="term" value="P:carbohydrate metabolic process"/>
    <property type="evidence" value="ECO:0007669"/>
    <property type="project" value="InterPro"/>
</dbReference>
<dbReference type="InterPro" id="IPR018247">
    <property type="entry name" value="EF_Hand_1_Ca_BS"/>
</dbReference>
<dbReference type="SUPFAM" id="SSF52129">
    <property type="entry name" value="Caspase-like"/>
    <property type="match status" value="1"/>
</dbReference>
<feature type="chain" id="PRO_5036789556" evidence="6">
    <location>
        <begin position="29"/>
        <end position="885"/>
    </location>
</feature>
<dbReference type="PROSITE" id="PS50005">
    <property type="entry name" value="TPR"/>
    <property type="match status" value="3"/>
</dbReference>
<accession>A0A931IY10</accession>
<evidence type="ECO:0000256" key="6">
    <source>
        <dbReference type="SAM" id="SignalP"/>
    </source>
</evidence>
<dbReference type="InterPro" id="IPR029030">
    <property type="entry name" value="Caspase-like_dom_sf"/>
</dbReference>
<dbReference type="GO" id="GO:0004197">
    <property type="term" value="F:cysteine-type endopeptidase activity"/>
    <property type="evidence" value="ECO:0007669"/>
    <property type="project" value="InterPro"/>
</dbReference>
<dbReference type="GO" id="GO:0046872">
    <property type="term" value="F:metal ion binding"/>
    <property type="evidence" value="ECO:0007669"/>
    <property type="project" value="UniProtKB-KW"/>
</dbReference>
<keyword evidence="3" id="KW-0378">Hydrolase</keyword>
<protein>
    <submittedName>
        <fullName evidence="8">Tetratricopeptide repeat protein</fullName>
    </submittedName>
</protein>
<comment type="caution">
    <text evidence="8">The sequence shown here is derived from an EMBL/GenBank/DDBJ whole genome shotgun (WGS) entry which is preliminary data.</text>
</comment>
<evidence type="ECO:0000259" key="7">
    <source>
        <dbReference type="PROSITE" id="PS51677"/>
    </source>
</evidence>
<dbReference type="SMART" id="SM00028">
    <property type="entry name" value="TPR"/>
    <property type="match status" value="3"/>
</dbReference>